<feature type="region of interest" description="Disordered" evidence="1">
    <location>
        <begin position="1"/>
        <end position="50"/>
    </location>
</feature>
<name>A0ABS8T389_DATST</name>
<proteinExistence type="predicted"/>
<feature type="compositionally biased region" description="Basic and acidic residues" evidence="1">
    <location>
        <begin position="21"/>
        <end position="36"/>
    </location>
</feature>
<evidence type="ECO:0000313" key="2">
    <source>
        <dbReference type="EMBL" id="MCD7465583.1"/>
    </source>
</evidence>
<keyword evidence="3" id="KW-1185">Reference proteome</keyword>
<protein>
    <submittedName>
        <fullName evidence="2">Uncharacterized protein</fullName>
    </submittedName>
</protein>
<evidence type="ECO:0000256" key="1">
    <source>
        <dbReference type="SAM" id="MobiDB-lite"/>
    </source>
</evidence>
<evidence type="ECO:0000313" key="3">
    <source>
        <dbReference type="Proteomes" id="UP000823775"/>
    </source>
</evidence>
<accession>A0ABS8T389</accession>
<organism evidence="2 3">
    <name type="scientific">Datura stramonium</name>
    <name type="common">Jimsonweed</name>
    <name type="synonym">Common thornapple</name>
    <dbReference type="NCBI Taxonomy" id="4076"/>
    <lineage>
        <taxon>Eukaryota</taxon>
        <taxon>Viridiplantae</taxon>
        <taxon>Streptophyta</taxon>
        <taxon>Embryophyta</taxon>
        <taxon>Tracheophyta</taxon>
        <taxon>Spermatophyta</taxon>
        <taxon>Magnoliopsida</taxon>
        <taxon>eudicotyledons</taxon>
        <taxon>Gunneridae</taxon>
        <taxon>Pentapetalae</taxon>
        <taxon>asterids</taxon>
        <taxon>lamiids</taxon>
        <taxon>Solanales</taxon>
        <taxon>Solanaceae</taxon>
        <taxon>Solanoideae</taxon>
        <taxon>Datureae</taxon>
        <taxon>Datura</taxon>
    </lineage>
</organism>
<sequence length="131" mass="15016">MQEANSTQNDQLSVNNVTRTKSREVDSSSPSEEKVMESFSSNLPSEIKNLPPTQLEVDLNMDDDISYSSQTIVDNTDDEQEGINIDVFSPILETLHSQEDNYQNHLQEFEFELIEYEVMGDNEFTRGNRDC</sequence>
<comment type="caution">
    <text evidence="2">The sequence shown here is derived from an EMBL/GenBank/DDBJ whole genome shotgun (WGS) entry which is preliminary data.</text>
</comment>
<dbReference type="EMBL" id="JACEIK010001062">
    <property type="protein sequence ID" value="MCD7465583.1"/>
    <property type="molecule type" value="Genomic_DNA"/>
</dbReference>
<gene>
    <name evidence="2" type="ORF">HAX54_001587</name>
</gene>
<dbReference type="Proteomes" id="UP000823775">
    <property type="component" value="Unassembled WGS sequence"/>
</dbReference>
<reference evidence="2 3" key="1">
    <citation type="journal article" date="2021" name="BMC Genomics">
        <title>Datura genome reveals duplications of psychoactive alkaloid biosynthetic genes and high mutation rate following tissue culture.</title>
        <authorList>
            <person name="Rajewski A."/>
            <person name="Carter-House D."/>
            <person name="Stajich J."/>
            <person name="Litt A."/>
        </authorList>
    </citation>
    <scope>NUCLEOTIDE SEQUENCE [LARGE SCALE GENOMIC DNA]</scope>
    <source>
        <strain evidence="2">AR-01</strain>
    </source>
</reference>
<feature type="compositionally biased region" description="Polar residues" evidence="1">
    <location>
        <begin position="1"/>
        <end position="19"/>
    </location>
</feature>